<reference evidence="2" key="1">
    <citation type="submission" date="2008-02" db="EMBL/GenBank/DDBJ databases">
        <title>Complete sequence of Yersinia pseudotuberculosis YPIII.</title>
        <authorList>
            <consortium name="US DOE Joint Genome Institute"/>
            <person name="Challacombe J.F."/>
            <person name="Bruce D."/>
            <person name="Detter J.C."/>
            <person name="Green L."/>
            <person name="Land M."/>
            <person name="Munk C."/>
            <person name="Lindler L.E."/>
            <person name="Nikolich M.P."/>
            <person name="Brettin T."/>
        </authorList>
    </citation>
    <scope>NUCLEOTIDE SEQUENCE</scope>
    <source>
        <strain evidence="2">YPIII</strain>
    </source>
</reference>
<evidence type="ECO:0000313" key="2">
    <source>
        <dbReference type="EMBL" id="ACA66882.1"/>
    </source>
</evidence>
<sequence length="73" mass="8234">MVVVGSGGSANLSMSRDQLRSNFDSVQEQTEKNAVENNFLSATKNEKLMKALNDQKEDKTLACYTRKNCSRFR</sequence>
<feature type="compositionally biased region" description="Polar residues" evidence="1">
    <location>
        <begin position="9"/>
        <end position="28"/>
    </location>
</feature>
<organism evidence="2">
    <name type="scientific">Yersinia pseudotuberculosis serotype O:3 (strain YPIII)</name>
    <dbReference type="NCBI Taxonomy" id="502800"/>
    <lineage>
        <taxon>Bacteria</taxon>
        <taxon>Pseudomonadati</taxon>
        <taxon>Pseudomonadota</taxon>
        <taxon>Gammaproteobacteria</taxon>
        <taxon>Enterobacterales</taxon>
        <taxon>Yersiniaceae</taxon>
        <taxon>Yersinia</taxon>
    </lineage>
</organism>
<dbReference type="EMBL" id="CP000950">
    <property type="protein sequence ID" value="ACA66882.1"/>
    <property type="molecule type" value="Genomic_DNA"/>
</dbReference>
<dbReference type="AlphaFoldDB" id="A0A0H3AZC7"/>
<name>A0A0H3AZC7_YERPY</name>
<protein>
    <submittedName>
        <fullName evidence="2">Uncharacterized protein</fullName>
    </submittedName>
</protein>
<evidence type="ECO:0000256" key="1">
    <source>
        <dbReference type="SAM" id="MobiDB-lite"/>
    </source>
</evidence>
<dbReference type="KEGG" id="ypy:YPK_0579"/>
<accession>A0A0H3AZC7</accession>
<feature type="region of interest" description="Disordered" evidence="1">
    <location>
        <begin position="1"/>
        <end position="35"/>
    </location>
</feature>
<proteinExistence type="predicted"/>
<gene>
    <name evidence="2" type="ordered locus">YPK_0579</name>
</gene>